<dbReference type="EMBL" id="MN741020">
    <property type="protein sequence ID" value="QHU22968.1"/>
    <property type="molecule type" value="Genomic_DNA"/>
</dbReference>
<keyword evidence="1" id="KW-0812">Transmembrane</keyword>
<keyword evidence="1" id="KW-0472">Membrane</keyword>
<evidence type="ECO:0000313" key="2">
    <source>
        <dbReference type="EMBL" id="QHU22968.1"/>
    </source>
</evidence>
<proteinExistence type="predicted"/>
<sequence>MDKQEILGSAFVLVLPMLLLLILIIIIIKMVKAKSFKFWKKSSKKQNEPIKTTQIIAFEQPPSNMICKYNIDFNVFFTGSSQEVITLLDRKSPIIKLDMANGSIIIDYLAAVNSDIIDASNNDDEPDTGTIVTQATAIDETEDLLEVQTCVCPSIKTPEFSAGQQFAGVFPTTMQVITPAIPFQKDNSLEIRQNLRDIEIYLNGEFLHSTLLEYVPFLFPGKGKALPYNAPYYMYINKISFDKF</sequence>
<evidence type="ECO:0000256" key="1">
    <source>
        <dbReference type="SAM" id="Phobius"/>
    </source>
</evidence>
<accession>A0A6C0L3B6</accession>
<keyword evidence="1" id="KW-1133">Transmembrane helix</keyword>
<protein>
    <submittedName>
        <fullName evidence="2">Uncharacterized protein</fullName>
    </submittedName>
</protein>
<dbReference type="AlphaFoldDB" id="A0A6C0L3B6"/>
<organism evidence="2">
    <name type="scientific">viral metagenome</name>
    <dbReference type="NCBI Taxonomy" id="1070528"/>
    <lineage>
        <taxon>unclassified sequences</taxon>
        <taxon>metagenomes</taxon>
        <taxon>organismal metagenomes</taxon>
    </lineage>
</organism>
<reference evidence="2" key="1">
    <citation type="journal article" date="2020" name="Nature">
        <title>Giant virus diversity and host interactions through global metagenomics.</title>
        <authorList>
            <person name="Schulz F."/>
            <person name="Roux S."/>
            <person name="Paez-Espino D."/>
            <person name="Jungbluth S."/>
            <person name="Walsh D.A."/>
            <person name="Denef V.J."/>
            <person name="McMahon K.D."/>
            <person name="Konstantinidis K.T."/>
            <person name="Eloe-Fadrosh E.A."/>
            <person name="Kyrpides N.C."/>
            <person name="Woyke T."/>
        </authorList>
    </citation>
    <scope>NUCLEOTIDE SEQUENCE</scope>
    <source>
        <strain evidence="2">GVMAG-S-ERX555907-63</strain>
    </source>
</reference>
<feature type="transmembrane region" description="Helical" evidence="1">
    <location>
        <begin position="6"/>
        <end position="31"/>
    </location>
</feature>
<name>A0A6C0L3B6_9ZZZZ</name>